<proteinExistence type="predicted"/>
<reference evidence="2" key="1">
    <citation type="submission" date="2022-11" db="UniProtKB">
        <authorList>
            <consortium name="WormBaseParasite"/>
        </authorList>
    </citation>
    <scope>IDENTIFICATION</scope>
</reference>
<evidence type="ECO:0000313" key="1">
    <source>
        <dbReference type="Proteomes" id="UP000887580"/>
    </source>
</evidence>
<dbReference type="Proteomes" id="UP000887580">
    <property type="component" value="Unplaced"/>
</dbReference>
<accession>A0AC35FLA2</accession>
<protein>
    <submittedName>
        <fullName evidence="2">AIG1-type G domain-containing protein</fullName>
    </submittedName>
</protein>
<name>A0AC35FLA2_9BILA</name>
<dbReference type="WBParaSite" id="PS1159_v2.g18729.t1">
    <property type="protein sequence ID" value="PS1159_v2.g18729.t1"/>
    <property type="gene ID" value="PS1159_v2.g18729"/>
</dbReference>
<sequence length="579" mass="65349">MDSTFNILVLGQSGTGKSTWINGIVNYLTYDTLDDALTAEPMCLIPSKFILTDDDYRQIEVSIGKEDKNEGGGGGDTGLGLSCTKTPKVYSFKNDGQTINVIDVPGIGDTAGTEQDEINTKMILDTVALFKDLHAICILLKSTDTRMTTEYRYCLSELLMHLHKNALDNVVFVFTNTRGSDYKPGNALTPLTAYLKDLENTKGIKVELSRDVIYCIDNEAFRFQCAYRQHPQFRTADSTPYARSWDASRDATFRLINRMRQLVPHDTMETLSINEARAVILMLLQPLATITTLIQANAANYTDNFDQVVNQLQQNLAVSDFDIQLEELARPRTVCTEKKCITVEKLANTNRYVTYYKQVCHSTCYLENVPIKRHPEPALAHCNAMHGGQNCHKCGCHHTKHMHIDFEQRMVVKRSAFSEKLGSVGSKLTKEAAVVELQKMIDELQNEQRVVTETMIKFGGYLKGNAILEYNGDIDERLKMEIRKEEAAAQTSKSTAAVDRLRAVYEDYKRKQKSLEAVFRSANGACTISSEDILTLRNDLFQLPLHGAKIEELYNRGREKNVDNYSEKYFVTVATNHMP</sequence>
<organism evidence="1 2">
    <name type="scientific">Panagrolaimus sp. PS1159</name>
    <dbReference type="NCBI Taxonomy" id="55785"/>
    <lineage>
        <taxon>Eukaryota</taxon>
        <taxon>Metazoa</taxon>
        <taxon>Ecdysozoa</taxon>
        <taxon>Nematoda</taxon>
        <taxon>Chromadorea</taxon>
        <taxon>Rhabditida</taxon>
        <taxon>Tylenchina</taxon>
        <taxon>Panagrolaimomorpha</taxon>
        <taxon>Panagrolaimoidea</taxon>
        <taxon>Panagrolaimidae</taxon>
        <taxon>Panagrolaimus</taxon>
    </lineage>
</organism>
<evidence type="ECO:0000313" key="2">
    <source>
        <dbReference type="WBParaSite" id="PS1159_v2.g18729.t1"/>
    </source>
</evidence>